<comment type="caution">
    <text evidence="1">The sequence shown here is derived from an EMBL/GenBank/DDBJ whole genome shotgun (WGS) entry which is preliminary data.</text>
</comment>
<accession>A0A813KE66</accession>
<dbReference type="EMBL" id="CAJNNW010029914">
    <property type="protein sequence ID" value="CAE8701865.1"/>
    <property type="molecule type" value="Genomic_DNA"/>
</dbReference>
<feature type="non-terminal residue" evidence="1">
    <location>
        <position position="1"/>
    </location>
</feature>
<evidence type="ECO:0000313" key="1">
    <source>
        <dbReference type="EMBL" id="CAE8701865.1"/>
    </source>
</evidence>
<protein>
    <submittedName>
        <fullName evidence="1">Uncharacterized protein</fullName>
    </submittedName>
</protein>
<gene>
    <name evidence="1" type="ORF">PGLA2088_LOCUS32196</name>
</gene>
<name>A0A813KE66_POLGL</name>
<dbReference type="Proteomes" id="UP000626109">
    <property type="component" value="Unassembled WGS sequence"/>
</dbReference>
<proteinExistence type="predicted"/>
<sequence>ELGSTIRAPCRLGGSSLAWPVFQEADKLRLNVGLSGLSALLSGCERGPWPSRRSMQRELRLLLRCRGEVQPVFGAVAAARAAEAGDAPKALQLLDRLLAWDEHGRLENLAGRIRRACGGNSSAAARE</sequence>
<reference evidence="1" key="1">
    <citation type="submission" date="2021-02" db="EMBL/GenBank/DDBJ databases">
        <authorList>
            <person name="Dougan E. K."/>
            <person name="Rhodes N."/>
            <person name="Thang M."/>
            <person name="Chan C."/>
        </authorList>
    </citation>
    <scope>NUCLEOTIDE SEQUENCE</scope>
</reference>
<evidence type="ECO:0000313" key="2">
    <source>
        <dbReference type="Proteomes" id="UP000626109"/>
    </source>
</evidence>
<dbReference type="AlphaFoldDB" id="A0A813KE66"/>
<organism evidence="1 2">
    <name type="scientific">Polarella glacialis</name>
    <name type="common">Dinoflagellate</name>
    <dbReference type="NCBI Taxonomy" id="89957"/>
    <lineage>
        <taxon>Eukaryota</taxon>
        <taxon>Sar</taxon>
        <taxon>Alveolata</taxon>
        <taxon>Dinophyceae</taxon>
        <taxon>Suessiales</taxon>
        <taxon>Suessiaceae</taxon>
        <taxon>Polarella</taxon>
    </lineage>
</organism>